<accession>A0A069QHG3</accession>
<dbReference type="HOGENOM" id="CLU_104083_3_0_10"/>
<dbReference type="InterPro" id="IPR037143">
    <property type="entry name" value="4-PPantetheinyl_Trfase_dom_sf"/>
</dbReference>
<dbReference type="PATRIC" id="fig|1122985.7.peg.1668"/>
<dbReference type="GO" id="GO:0008897">
    <property type="term" value="F:holo-[acyl-carrier-protein] synthase activity"/>
    <property type="evidence" value="ECO:0007669"/>
    <property type="project" value="InterPro"/>
</dbReference>
<organism evidence="1 2">
    <name type="scientific">Hoylesella loescheii DSM 19665 = JCM 12249 = ATCC 15930</name>
    <dbReference type="NCBI Taxonomy" id="1122985"/>
    <lineage>
        <taxon>Bacteria</taxon>
        <taxon>Pseudomonadati</taxon>
        <taxon>Bacteroidota</taxon>
        <taxon>Bacteroidia</taxon>
        <taxon>Bacteroidales</taxon>
        <taxon>Prevotellaceae</taxon>
        <taxon>Hoylesella</taxon>
    </lineage>
</organism>
<evidence type="ECO:0000313" key="1">
    <source>
        <dbReference type="EMBL" id="KDR52303.1"/>
    </source>
</evidence>
<dbReference type="SUPFAM" id="SSF56214">
    <property type="entry name" value="4'-phosphopantetheinyl transferase"/>
    <property type="match status" value="1"/>
</dbReference>
<dbReference type="GO" id="GO:0000287">
    <property type="term" value="F:magnesium ion binding"/>
    <property type="evidence" value="ECO:0007669"/>
    <property type="project" value="InterPro"/>
</dbReference>
<dbReference type="AlphaFoldDB" id="A0A069QHG3"/>
<protein>
    <recommendedName>
        <fullName evidence="3">4'-phosphopantetheinyl transferase domain-containing protein</fullName>
    </recommendedName>
</protein>
<dbReference type="EMBL" id="JNGW01000068">
    <property type="protein sequence ID" value="KDR52303.1"/>
    <property type="molecule type" value="Genomic_DNA"/>
</dbReference>
<comment type="caution">
    <text evidence="1">The sequence shown here is derived from an EMBL/GenBank/DDBJ whole genome shotgun (WGS) entry which is preliminary data.</text>
</comment>
<evidence type="ECO:0008006" key="3">
    <source>
        <dbReference type="Google" id="ProtNLM"/>
    </source>
</evidence>
<name>A0A069QHG3_HOYLO</name>
<gene>
    <name evidence="1" type="ORF">HMPREF1991_01604</name>
</gene>
<evidence type="ECO:0000313" key="2">
    <source>
        <dbReference type="Proteomes" id="UP000027442"/>
    </source>
</evidence>
<dbReference type="Gene3D" id="3.90.470.20">
    <property type="entry name" value="4'-phosphopantetheinyl transferase domain"/>
    <property type="match status" value="1"/>
</dbReference>
<reference evidence="1 2" key="1">
    <citation type="submission" date="2013-08" db="EMBL/GenBank/DDBJ databases">
        <authorList>
            <person name="Weinstock G."/>
            <person name="Sodergren E."/>
            <person name="Wylie T."/>
            <person name="Fulton L."/>
            <person name="Fulton R."/>
            <person name="Fronick C."/>
            <person name="O'Laughlin M."/>
            <person name="Godfrey J."/>
            <person name="Miner T."/>
            <person name="Herter B."/>
            <person name="Appelbaum E."/>
            <person name="Cordes M."/>
            <person name="Lek S."/>
            <person name="Wollam A."/>
            <person name="Pepin K.H."/>
            <person name="Palsikar V.B."/>
            <person name="Mitreva M."/>
            <person name="Wilson R.K."/>
        </authorList>
    </citation>
    <scope>NUCLEOTIDE SEQUENCE [LARGE SCALE GENOMIC DNA]</scope>
    <source>
        <strain evidence="1 2">ATCC 15930</strain>
    </source>
</reference>
<keyword evidence="2" id="KW-1185">Reference proteome</keyword>
<sequence length="200" mass="22911">MPFLSTEHLAEDVSLGLWLLDEEEDFFFKNYPCLRDLQEKMTTIGSKQRRLEKLAARALLFEMTNNPDLHFSHNDSGKPLLEGYHVSVSHTKGMVALMLSKTREVAVDVEYESDRVGRIAHKFVNADETMPSNAHLLLAWCTKEAVFKYFSADNLLSYEIYLQSFDVEKCGVIVAKNTKRDISVTAHYSMLKGFALVYIY</sequence>
<dbReference type="Proteomes" id="UP000027442">
    <property type="component" value="Unassembled WGS sequence"/>
</dbReference>
<dbReference type="eggNOG" id="COG2091">
    <property type="taxonomic scope" value="Bacteria"/>
</dbReference>
<proteinExistence type="predicted"/>